<organism evidence="4 5">
    <name type="scientific">Fusarium tricinctum</name>
    <dbReference type="NCBI Taxonomy" id="61284"/>
    <lineage>
        <taxon>Eukaryota</taxon>
        <taxon>Fungi</taxon>
        <taxon>Dikarya</taxon>
        <taxon>Ascomycota</taxon>
        <taxon>Pezizomycotina</taxon>
        <taxon>Sordariomycetes</taxon>
        <taxon>Hypocreomycetidae</taxon>
        <taxon>Hypocreales</taxon>
        <taxon>Nectriaceae</taxon>
        <taxon>Fusarium</taxon>
        <taxon>Fusarium tricinctum species complex</taxon>
    </lineage>
</organism>
<evidence type="ECO:0000313" key="5">
    <source>
        <dbReference type="Proteomes" id="UP000813427"/>
    </source>
</evidence>
<proteinExistence type="predicted"/>
<dbReference type="PANTHER" id="PTHR24171">
    <property type="entry name" value="ANKYRIN REPEAT DOMAIN-CONTAINING PROTEIN 39-RELATED"/>
    <property type="match status" value="1"/>
</dbReference>
<dbReference type="PROSITE" id="PS50297">
    <property type="entry name" value="ANK_REP_REGION"/>
    <property type="match status" value="2"/>
</dbReference>
<dbReference type="EMBL" id="JAGPXF010000006">
    <property type="protein sequence ID" value="KAH7239446.1"/>
    <property type="molecule type" value="Genomic_DNA"/>
</dbReference>
<dbReference type="Pfam" id="PF00023">
    <property type="entry name" value="Ank"/>
    <property type="match status" value="1"/>
</dbReference>
<protein>
    <submittedName>
        <fullName evidence="4">Ankyrin repeat-containing domain protein</fullName>
    </submittedName>
</protein>
<dbReference type="PRINTS" id="PR01415">
    <property type="entry name" value="ANKYRIN"/>
</dbReference>
<evidence type="ECO:0000256" key="1">
    <source>
        <dbReference type="ARBA" id="ARBA00022737"/>
    </source>
</evidence>
<keyword evidence="2 3" id="KW-0040">ANK repeat</keyword>
<feature type="repeat" description="ANK" evidence="3">
    <location>
        <begin position="559"/>
        <end position="591"/>
    </location>
</feature>
<keyword evidence="1" id="KW-0677">Repeat</keyword>
<dbReference type="InterPro" id="IPR036770">
    <property type="entry name" value="Ankyrin_rpt-contain_sf"/>
</dbReference>
<dbReference type="SMART" id="SM00248">
    <property type="entry name" value="ANK"/>
    <property type="match status" value="5"/>
</dbReference>
<dbReference type="PROSITE" id="PS50088">
    <property type="entry name" value="ANK_REPEAT"/>
    <property type="match status" value="2"/>
</dbReference>
<dbReference type="OrthoDB" id="341259at2759"/>
<sequence length="629" mass="70354">MITTARMNSPDHLQDIFFEISKYLPFSSLVAWSLTCRKHYEALTGVILHKLGGCEYRPLKEWRDEIRPEYCPHLHTRPHFLDIHGGDLYSTTLSRAAVLVWAASQGHVRTIRNILSVEEMGPWIDIPVLSSGHGTSLGSLGMTPLHAAADGGHAGVIDLLVEYGADVEATVAGNLRPIHFARNVDVVMALFRHGSSIYPQRASSVPPLTYILTRNPDLSAIRCLLSLGCDINAPTWLGVTAVDAAIQAGNMEALKLLLDAGPELPHWTSGVDSLISEVVFYHQKFRPYVALRMMRILSQYHVSHGLNTTDSSLQRTAEAGSACDSGNAHCPFGMISREGIIAIKRLLLDTTDAGVSHELQDTDQYLHMANTLLHYGKSLDAYRKNSRSAEFPSDHSQNFPEFLDWLFMFLLYQMAGDLMLHNYQHPIQQPPVHSLFTREYRLFKSDANTGNDTSLFERLLDFGADPNERDSEGNTLLALLCQLPAHAFENKSYCNLDNRDSNKMGYMDRPPVISVPFLLLQKKKRNFMWHRAHFLNFLLKKGADVHKRQGPILNKPLCAGGTPLHIACYDGDPAMVKLLFEHGAREDVNQLSDRGLTPPMLLETVIRNGMLERSQFEEIKQLLLDAGAT</sequence>
<gene>
    <name evidence="4" type="ORF">BKA59DRAFT_444123</name>
</gene>
<name>A0A8K0RTA9_9HYPO</name>
<reference evidence="4" key="1">
    <citation type="journal article" date="2021" name="Nat. Commun.">
        <title>Genetic determinants of endophytism in the Arabidopsis root mycobiome.</title>
        <authorList>
            <person name="Mesny F."/>
            <person name="Miyauchi S."/>
            <person name="Thiergart T."/>
            <person name="Pickel B."/>
            <person name="Atanasova L."/>
            <person name="Karlsson M."/>
            <person name="Huettel B."/>
            <person name="Barry K.W."/>
            <person name="Haridas S."/>
            <person name="Chen C."/>
            <person name="Bauer D."/>
            <person name="Andreopoulos W."/>
            <person name="Pangilinan J."/>
            <person name="LaButti K."/>
            <person name="Riley R."/>
            <person name="Lipzen A."/>
            <person name="Clum A."/>
            <person name="Drula E."/>
            <person name="Henrissat B."/>
            <person name="Kohler A."/>
            <person name="Grigoriev I.V."/>
            <person name="Martin F.M."/>
            <person name="Hacquard S."/>
        </authorList>
    </citation>
    <scope>NUCLEOTIDE SEQUENCE</scope>
    <source>
        <strain evidence="4">MPI-SDFR-AT-0068</strain>
    </source>
</reference>
<dbReference type="InterPro" id="IPR002110">
    <property type="entry name" value="Ankyrin_rpt"/>
</dbReference>
<dbReference type="PANTHER" id="PTHR24171:SF9">
    <property type="entry name" value="ANKYRIN REPEAT DOMAIN-CONTAINING PROTEIN 39"/>
    <property type="match status" value="1"/>
</dbReference>
<dbReference type="Pfam" id="PF12796">
    <property type="entry name" value="Ank_2"/>
    <property type="match status" value="1"/>
</dbReference>
<dbReference type="SUPFAM" id="SSF48403">
    <property type="entry name" value="Ankyrin repeat"/>
    <property type="match status" value="1"/>
</dbReference>
<comment type="caution">
    <text evidence="4">The sequence shown here is derived from an EMBL/GenBank/DDBJ whole genome shotgun (WGS) entry which is preliminary data.</text>
</comment>
<keyword evidence="5" id="KW-1185">Reference proteome</keyword>
<evidence type="ECO:0000256" key="2">
    <source>
        <dbReference type="ARBA" id="ARBA00023043"/>
    </source>
</evidence>
<evidence type="ECO:0000313" key="4">
    <source>
        <dbReference type="EMBL" id="KAH7239446.1"/>
    </source>
</evidence>
<evidence type="ECO:0000256" key="3">
    <source>
        <dbReference type="PROSITE-ProRule" id="PRU00023"/>
    </source>
</evidence>
<feature type="repeat" description="ANK" evidence="3">
    <location>
        <begin position="140"/>
        <end position="172"/>
    </location>
</feature>
<dbReference type="Proteomes" id="UP000813427">
    <property type="component" value="Unassembled WGS sequence"/>
</dbReference>
<dbReference type="AlphaFoldDB" id="A0A8K0RTA9"/>
<accession>A0A8K0RTA9</accession>
<dbReference type="Gene3D" id="1.25.40.20">
    <property type="entry name" value="Ankyrin repeat-containing domain"/>
    <property type="match status" value="2"/>
</dbReference>